<comment type="caution">
    <text evidence="5">The sequence shown here is derived from an EMBL/GenBank/DDBJ whole genome shotgun (WGS) entry which is preliminary data.</text>
</comment>
<dbReference type="GO" id="GO:0016757">
    <property type="term" value="F:glycosyltransferase activity"/>
    <property type="evidence" value="ECO:0007669"/>
    <property type="project" value="UniProtKB-KW"/>
</dbReference>
<protein>
    <recommendedName>
        <fullName evidence="7">UDP-glycosyltransferase</fullName>
    </recommendedName>
</protein>
<dbReference type="FunFam" id="3.40.50.2000:FF:000037">
    <property type="entry name" value="Glycosyltransferase"/>
    <property type="match status" value="2"/>
</dbReference>
<accession>A0ABC8U9T7</accession>
<feature type="chain" id="PRO_5044750895" description="UDP-glycosyltransferase" evidence="4">
    <location>
        <begin position="18"/>
        <end position="867"/>
    </location>
</feature>
<keyword evidence="4" id="KW-0732">Signal</keyword>
<gene>
    <name evidence="5" type="ORF">ILEXP_LOCUS48048</name>
</gene>
<dbReference type="FunFam" id="3.40.50.2000:FF:000088">
    <property type="entry name" value="Glycosyltransferase"/>
    <property type="match status" value="1"/>
</dbReference>
<keyword evidence="2" id="KW-0328">Glycosyltransferase</keyword>
<organism evidence="5 6">
    <name type="scientific">Ilex paraguariensis</name>
    <name type="common">yerba mate</name>
    <dbReference type="NCBI Taxonomy" id="185542"/>
    <lineage>
        <taxon>Eukaryota</taxon>
        <taxon>Viridiplantae</taxon>
        <taxon>Streptophyta</taxon>
        <taxon>Embryophyta</taxon>
        <taxon>Tracheophyta</taxon>
        <taxon>Spermatophyta</taxon>
        <taxon>Magnoliopsida</taxon>
        <taxon>eudicotyledons</taxon>
        <taxon>Gunneridae</taxon>
        <taxon>Pentapetalae</taxon>
        <taxon>asterids</taxon>
        <taxon>campanulids</taxon>
        <taxon>Aquifoliales</taxon>
        <taxon>Aquifoliaceae</taxon>
        <taxon>Ilex</taxon>
    </lineage>
</organism>
<evidence type="ECO:0000256" key="1">
    <source>
        <dbReference type="ARBA" id="ARBA00009995"/>
    </source>
</evidence>
<dbReference type="CDD" id="cd03784">
    <property type="entry name" value="GT1_Gtf-like"/>
    <property type="match status" value="2"/>
</dbReference>
<proteinExistence type="inferred from homology"/>
<dbReference type="InterPro" id="IPR050481">
    <property type="entry name" value="UDP-glycosyltransf_plant"/>
</dbReference>
<dbReference type="PANTHER" id="PTHR48049:SF75">
    <property type="entry name" value="UDP-RHAMNOSE:RHAMNOSYLTRANSFERASE 1"/>
    <property type="match status" value="1"/>
</dbReference>
<evidence type="ECO:0000313" key="6">
    <source>
        <dbReference type="Proteomes" id="UP001642360"/>
    </source>
</evidence>
<evidence type="ECO:0000256" key="4">
    <source>
        <dbReference type="SAM" id="SignalP"/>
    </source>
</evidence>
<evidence type="ECO:0000256" key="3">
    <source>
        <dbReference type="ARBA" id="ARBA00022679"/>
    </source>
</evidence>
<feature type="signal peptide" evidence="4">
    <location>
        <begin position="1"/>
        <end position="17"/>
    </location>
</feature>
<comment type="similarity">
    <text evidence="1">Belongs to the UDP-glycosyltransferase family.</text>
</comment>
<dbReference type="AlphaFoldDB" id="A0ABC8U9T7"/>
<dbReference type="EMBL" id="CAUOFW020007235">
    <property type="protein sequence ID" value="CAK9178130.1"/>
    <property type="molecule type" value="Genomic_DNA"/>
</dbReference>
<dbReference type="Proteomes" id="UP001642360">
    <property type="component" value="Unassembled WGS sequence"/>
</dbReference>
<dbReference type="SUPFAM" id="SSF53756">
    <property type="entry name" value="UDP-Glycosyltransferase/glycogen phosphorylase"/>
    <property type="match status" value="2"/>
</dbReference>
<dbReference type="InterPro" id="IPR002213">
    <property type="entry name" value="UDP_glucos_trans"/>
</dbReference>
<evidence type="ECO:0000313" key="5">
    <source>
        <dbReference type="EMBL" id="CAK9178130.1"/>
    </source>
</evidence>
<dbReference type="Gene3D" id="3.40.50.2000">
    <property type="entry name" value="Glycogen Phosphorylase B"/>
    <property type="match status" value="4"/>
</dbReference>
<dbReference type="PANTHER" id="PTHR48049">
    <property type="entry name" value="GLYCOSYLTRANSFERASE"/>
    <property type="match status" value="1"/>
</dbReference>
<dbReference type="Pfam" id="PF00201">
    <property type="entry name" value="UDPGT"/>
    <property type="match status" value="2"/>
</dbReference>
<sequence>MAAKQCHVMMFPWLAFGHMLPFLELSKKLAAHGIRVSFVSTPKNLQRLPAIPQNLAIKLVDIRLPSVVGLPENCEATIDLQLEQIQYLKKAYDQLVIPFEELLQKDLPDLILIDFSPYWIPEIAAKFGVATAFFSVYTAATLAYLGPPVELKSGCQRTSPEHFTKAPDWFTFSSLIAHRPDYAPRMLKNLHYPDISGVSSGQRIAKIVEKCEFVIVRSCKEFEEDYITLLEELYQKPVLPIGLLPPILAEKKSDHDAVDSSWSVTFKWLDKQKPKSVVFVGFGSEYKMPIEQVHELAYALELSKLPFIWILRKPKSLDSLDLLPPDFLTRTSNQGVVNLGWAPQLEILAHAAIGGCLFHSGWGSIIESVGFGHPQILLPMVADQGLNAKLLVEKGIGYEVPRNEDGSFNRDTVAKAMRIVMEAPEGELLRSKVTQIESVFGNQELHDNYINKFIQLLDKSRSRNKGYHKAVFPTNGKHLCTKSIKFVNIPLPSVAGLPKNCEATIDLQIEQIQYLKKAYDQLVIPFEELLYKDLPDLILADFAPYWVPETAAKFGVPTTFFSMFTAASLSPDYGPRMLRNAHYPGISGISNGQRIATILEKSKFILVRNCKEFEGEYINLLEELYQKFVLPIGVLPPNLVENRSNNPVDSSWHSTSKWLDKQKPKSIVFVGFGSEYKMPIEEVHELAFVLELYKLPFIWILWKPKSLHSLDLPPPDFLTRISDRGVVNLGWAPQLEILAHAAIGGCLFHSGWGTIIESLGFGHPQILLPMVSDQGLNAKLLVEKGLGYEVPSNEDGSFSRDVVAKSMRFVMEEPEGEFIRLKAAQIKTIFDNQDLHDNYINNFIQQLDKLRARTRNTTKKQRLKCPT</sequence>
<reference evidence="5 6" key="1">
    <citation type="submission" date="2024-02" db="EMBL/GenBank/DDBJ databases">
        <authorList>
            <person name="Vignale AGUSTIN F."/>
            <person name="Sosa J E."/>
            <person name="Modenutti C."/>
        </authorList>
    </citation>
    <scope>NUCLEOTIDE SEQUENCE [LARGE SCALE GENOMIC DNA]</scope>
</reference>
<keyword evidence="6" id="KW-1185">Reference proteome</keyword>
<keyword evidence="3" id="KW-0808">Transferase</keyword>
<name>A0ABC8U9T7_9AQUA</name>
<evidence type="ECO:0000256" key="2">
    <source>
        <dbReference type="ARBA" id="ARBA00022676"/>
    </source>
</evidence>
<evidence type="ECO:0008006" key="7">
    <source>
        <dbReference type="Google" id="ProtNLM"/>
    </source>
</evidence>